<dbReference type="PROSITE" id="PS51128">
    <property type="entry name" value="ZF_DKSA_2"/>
    <property type="match status" value="1"/>
</dbReference>
<dbReference type="PANTHER" id="PTHR33823">
    <property type="entry name" value="RNA POLYMERASE-BINDING TRANSCRIPTION FACTOR DKSA-RELATED"/>
    <property type="match status" value="1"/>
</dbReference>
<dbReference type="PANTHER" id="PTHR33823:SF2">
    <property type="entry name" value="RNA POLYMERASE-BINDING TRANSCRIPTION FACTOR DKSA"/>
    <property type="match status" value="1"/>
</dbReference>
<evidence type="ECO:0000256" key="2">
    <source>
        <dbReference type="ARBA" id="ARBA00022771"/>
    </source>
</evidence>
<keyword evidence="3" id="KW-0862">Zinc</keyword>
<protein>
    <submittedName>
        <fullName evidence="7">Transcriptional regulator, TraR/DksA family</fullName>
    </submittedName>
</protein>
<accession>A0A1T5IJE6</accession>
<dbReference type="AlphaFoldDB" id="A0A1T5IJE6"/>
<keyword evidence="1" id="KW-0479">Metal-binding</keyword>
<dbReference type="PROSITE" id="PS01102">
    <property type="entry name" value="ZF_DKSA_1"/>
    <property type="match status" value="1"/>
</dbReference>
<feature type="region of interest" description="Disordered" evidence="5">
    <location>
        <begin position="25"/>
        <end position="51"/>
    </location>
</feature>
<keyword evidence="8" id="KW-1185">Reference proteome</keyword>
<evidence type="ECO:0000259" key="6">
    <source>
        <dbReference type="Pfam" id="PF01258"/>
    </source>
</evidence>
<dbReference type="RefSeq" id="WP_143785300.1">
    <property type="nucleotide sequence ID" value="NZ_FUZP01000001.1"/>
</dbReference>
<dbReference type="InterPro" id="IPR020458">
    <property type="entry name" value="Znf_DskA_TraR_CS"/>
</dbReference>
<gene>
    <name evidence="7" type="ORF">SAMN06309945_0514</name>
</gene>
<evidence type="ECO:0000256" key="3">
    <source>
        <dbReference type="ARBA" id="ARBA00022833"/>
    </source>
</evidence>
<dbReference type="STRING" id="123320.SAMN06309945_0514"/>
<evidence type="ECO:0000256" key="1">
    <source>
        <dbReference type="ARBA" id="ARBA00022723"/>
    </source>
</evidence>
<dbReference type="EMBL" id="FUZP01000001">
    <property type="protein sequence ID" value="SKC39123.1"/>
    <property type="molecule type" value="Genomic_DNA"/>
</dbReference>
<evidence type="ECO:0000256" key="5">
    <source>
        <dbReference type="SAM" id="MobiDB-lite"/>
    </source>
</evidence>
<feature type="zinc finger region" description="dksA C4-type" evidence="4">
    <location>
        <begin position="83"/>
        <end position="107"/>
    </location>
</feature>
<dbReference type="Pfam" id="PF01258">
    <property type="entry name" value="zf-dskA_traR"/>
    <property type="match status" value="1"/>
</dbReference>
<reference evidence="7 8" key="1">
    <citation type="submission" date="2017-02" db="EMBL/GenBank/DDBJ databases">
        <authorList>
            <person name="Peterson S.W."/>
        </authorList>
    </citation>
    <scope>NUCLEOTIDE SEQUENCE [LARGE SCALE GENOMIC DNA]</scope>
    <source>
        <strain evidence="7 8">VKM Ac-2059</strain>
    </source>
</reference>
<dbReference type="GO" id="GO:0008270">
    <property type="term" value="F:zinc ion binding"/>
    <property type="evidence" value="ECO:0007669"/>
    <property type="project" value="UniProtKB-KW"/>
</dbReference>
<feature type="compositionally biased region" description="Basic and acidic residues" evidence="5">
    <location>
        <begin position="25"/>
        <end position="34"/>
    </location>
</feature>
<organism evidence="7 8">
    <name type="scientific">Okibacterium fritillariae</name>
    <dbReference type="NCBI Taxonomy" id="123320"/>
    <lineage>
        <taxon>Bacteria</taxon>
        <taxon>Bacillati</taxon>
        <taxon>Actinomycetota</taxon>
        <taxon>Actinomycetes</taxon>
        <taxon>Micrococcales</taxon>
        <taxon>Microbacteriaceae</taxon>
        <taxon>Okibacterium</taxon>
    </lineage>
</organism>
<dbReference type="SUPFAM" id="SSF57716">
    <property type="entry name" value="Glucocorticoid receptor-like (DNA-binding domain)"/>
    <property type="match status" value="1"/>
</dbReference>
<dbReference type="Proteomes" id="UP000190857">
    <property type="component" value="Unassembled WGS sequence"/>
</dbReference>
<dbReference type="InterPro" id="IPR000962">
    <property type="entry name" value="Znf_DskA_TraR"/>
</dbReference>
<feature type="domain" description="Zinc finger DksA/TraR C4-type" evidence="6">
    <location>
        <begin position="78"/>
        <end position="109"/>
    </location>
</feature>
<evidence type="ECO:0000256" key="4">
    <source>
        <dbReference type="PROSITE-ProRule" id="PRU00510"/>
    </source>
</evidence>
<evidence type="ECO:0000313" key="7">
    <source>
        <dbReference type="EMBL" id="SKC39123.1"/>
    </source>
</evidence>
<proteinExistence type="predicted"/>
<dbReference type="Gene3D" id="1.20.120.910">
    <property type="entry name" value="DksA, coiled-coil domain"/>
    <property type="match status" value="1"/>
</dbReference>
<sequence length="112" mass="11967">MLHDALDAQHRELLAQLGTLDQSLHDLRDARSGGDADDEHDPEGPTLSSEWSRMSGLDASFRGQVTATAAALERIAGGTYGTCSRCGRPIGFDRLEARPAADLCIDCARLTA</sequence>
<keyword evidence="2" id="KW-0863">Zinc-finger</keyword>
<dbReference type="OrthoDB" id="1121111at2"/>
<evidence type="ECO:0000313" key="8">
    <source>
        <dbReference type="Proteomes" id="UP000190857"/>
    </source>
</evidence>
<name>A0A1T5IJE6_9MICO</name>